<name>A0ABP1QG00_9HEXA</name>
<organism evidence="1 2">
    <name type="scientific">Orchesella dallaii</name>
    <dbReference type="NCBI Taxonomy" id="48710"/>
    <lineage>
        <taxon>Eukaryota</taxon>
        <taxon>Metazoa</taxon>
        <taxon>Ecdysozoa</taxon>
        <taxon>Arthropoda</taxon>
        <taxon>Hexapoda</taxon>
        <taxon>Collembola</taxon>
        <taxon>Entomobryomorpha</taxon>
        <taxon>Entomobryoidea</taxon>
        <taxon>Orchesellidae</taxon>
        <taxon>Orchesellinae</taxon>
        <taxon>Orchesella</taxon>
    </lineage>
</organism>
<reference evidence="1 2" key="1">
    <citation type="submission" date="2024-08" db="EMBL/GenBank/DDBJ databases">
        <authorList>
            <person name="Cucini C."/>
            <person name="Frati F."/>
        </authorList>
    </citation>
    <scope>NUCLEOTIDE SEQUENCE [LARGE SCALE GENOMIC DNA]</scope>
</reference>
<evidence type="ECO:0000313" key="2">
    <source>
        <dbReference type="Proteomes" id="UP001642540"/>
    </source>
</evidence>
<dbReference type="Proteomes" id="UP001642540">
    <property type="component" value="Unassembled WGS sequence"/>
</dbReference>
<evidence type="ECO:0000313" key="1">
    <source>
        <dbReference type="EMBL" id="CAL8101004.1"/>
    </source>
</evidence>
<protein>
    <submittedName>
        <fullName evidence="1">Uncharacterized protein</fullName>
    </submittedName>
</protein>
<accession>A0ABP1QG00</accession>
<gene>
    <name evidence="1" type="ORF">ODALV1_LOCUS10702</name>
</gene>
<comment type="caution">
    <text evidence="1">The sequence shown here is derived from an EMBL/GenBank/DDBJ whole genome shotgun (WGS) entry which is preliminary data.</text>
</comment>
<proteinExistence type="predicted"/>
<dbReference type="EMBL" id="CAXLJM020000033">
    <property type="protein sequence ID" value="CAL8101004.1"/>
    <property type="molecule type" value="Genomic_DNA"/>
</dbReference>
<keyword evidence="2" id="KW-1185">Reference proteome</keyword>
<sequence length="67" mass="7704">MIKARAQAIVNSKSTEINHWYSYKQKNGEDEGIRIRGEIGYRTGAVICDKKYIQSKTIILKLLDMQS</sequence>